<keyword evidence="3 9" id="KW-0812">Transmembrane</keyword>
<gene>
    <name evidence="12 14 15" type="primary">il13ra2</name>
</gene>
<dbReference type="GO" id="GO:0004896">
    <property type="term" value="F:cytokine receptor activity"/>
    <property type="evidence" value="ECO:0000318"/>
    <property type="project" value="GO_Central"/>
</dbReference>
<reference evidence="12" key="2">
    <citation type="submission" date="2011-06" db="UniProtKB">
        <authorList>
            <consortium name="Ensembl"/>
        </authorList>
    </citation>
    <scope>IDENTIFICATION</scope>
</reference>
<keyword evidence="5 9" id="KW-1133">Transmembrane helix</keyword>
<feature type="domain" description="Cytokine receptor-like factor 2-like D2" evidence="11">
    <location>
        <begin position="299"/>
        <end position="395"/>
    </location>
</feature>
<dbReference type="KEGG" id="xtr:100496319"/>
<protein>
    <submittedName>
        <fullName evidence="12 14">Interleukin-13 receptor subunit alpha-2</fullName>
    </submittedName>
</protein>
<dbReference type="CDD" id="cd00063">
    <property type="entry name" value="FN3"/>
    <property type="match status" value="1"/>
</dbReference>
<dbReference type="GeneID" id="100496319"/>
<sequence length="451" mass="51864">MDFCNVVNSCMIRQTLQDTPTPDFINQAQLCCCNTQGIRPDASFLVKKATSSKKMQNFKYSQSTGLVNFEKFQWIYRIVLHATVLVKCCTEASFTVDPPSNLEIYDPGYLGILDISWHAPERRGDCTVLYELQYQNGAGNRWKSIRTKHLKHRAAFNLSNRVLIKIRTQLKGPCTNESQIWSDWREANFSVPMKGTPETEIQQFQCIYYNWEMLKCTWIPGKLDDPTSNYELQYWHKRLSHKMVCDSYIRSNGINTGCVFQSQQLEHYTDFFICVTGTAGSLPIRPSYHLFQLQDIVKPAAPEELYVSKTESNEMLIKWNISEGTVPLRCLKFEIQYKEENDIWKAEPEQRETMSVINKSNSSNIFCARVRGKVNSFCAADGFWSDWSPEICWKGTFAKQGLYIFGGCIAVLTACTIATALAVRNKRHFSKKLQNKAKELVFDMDGSVRLN</sequence>
<evidence type="ECO:0000259" key="11">
    <source>
        <dbReference type="Pfam" id="PF21605"/>
    </source>
</evidence>
<evidence type="ECO:0000313" key="14">
    <source>
        <dbReference type="RefSeq" id="XP_002937101.2"/>
    </source>
</evidence>
<dbReference type="RefSeq" id="XP_002937101.2">
    <property type="nucleotide sequence ID" value="XM_002937055.3"/>
</dbReference>
<keyword evidence="13" id="KW-1185">Reference proteome</keyword>
<dbReference type="GO" id="GO:0019221">
    <property type="term" value="P:cytokine-mediated signaling pathway"/>
    <property type="evidence" value="ECO:0000318"/>
    <property type="project" value="GO_Central"/>
</dbReference>
<dbReference type="PANTHER" id="PTHR23037:SF45">
    <property type="entry name" value="INTERLEUKIN 13 RECEPTOR SUBUNIT ALPHA 2"/>
    <property type="match status" value="1"/>
</dbReference>
<dbReference type="InterPro" id="IPR013783">
    <property type="entry name" value="Ig-like_fold"/>
</dbReference>
<evidence type="ECO:0000256" key="4">
    <source>
        <dbReference type="ARBA" id="ARBA00022729"/>
    </source>
</evidence>
<dbReference type="eggNOG" id="ENOG502RV4W">
    <property type="taxonomic scope" value="Eukaryota"/>
</dbReference>
<dbReference type="PANTHER" id="PTHR23037">
    <property type="entry name" value="CYTOKINE RECEPTOR"/>
    <property type="match status" value="1"/>
</dbReference>
<accession>F7AZU7</accession>
<evidence type="ECO:0000256" key="7">
    <source>
        <dbReference type="ARBA" id="ARBA00023170"/>
    </source>
</evidence>
<reference evidence="14" key="3">
    <citation type="submission" date="2025-04" db="UniProtKB">
        <authorList>
            <consortium name="RefSeq"/>
        </authorList>
    </citation>
    <scope>IDENTIFICATION</scope>
    <source>
        <strain evidence="14">Nigerian</strain>
        <tissue evidence="14">Liver and blood</tissue>
    </source>
</reference>
<dbReference type="InterPro" id="IPR036116">
    <property type="entry name" value="FN3_sf"/>
</dbReference>
<dbReference type="Ensembl" id="ENSXETT00000053340">
    <property type="protein sequence ID" value="ENSXETP00000053340"/>
    <property type="gene ID" value="ENSXETG00000024786"/>
</dbReference>
<dbReference type="Proteomes" id="UP000008143">
    <property type="component" value="Chromosome 8"/>
</dbReference>
<dbReference type="GeneTree" id="ENSGT00940000159971"/>
<dbReference type="Gene3D" id="2.60.40.10">
    <property type="entry name" value="Immunoglobulins"/>
    <property type="match status" value="3"/>
</dbReference>
<keyword evidence="7 14" id="KW-0675">Receptor</keyword>
<dbReference type="CTD" id="3598"/>
<evidence type="ECO:0000256" key="3">
    <source>
        <dbReference type="ARBA" id="ARBA00022692"/>
    </source>
</evidence>
<dbReference type="Pfam" id="PF21605">
    <property type="entry name" value="CRLF2-like_D2"/>
    <property type="match status" value="1"/>
</dbReference>
<evidence type="ECO:0000256" key="9">
    <source>
        <dbReference type="SAM" id="Phobius"/>
    </source>
</evidence>
<evidence type="ECO:0000313" key="13">
    <source>
        <dbReference type="Proteomes" id="UP000008143"/>
    </source>
</evidence>
<proteinExistence type="inferred from homology"/>
<dbReference type="GO" id="GO:0009897">
    <property type="term" value="C:external side of plasma membrane"/>
    <property type="evidence" value="ECO:0000318"/>
    <property type="project" value="GO_Central"/>
</dbReference>
<evidence type="ECO:0000259" key="10">
    <source>
        <dbReference type="Pfam" id="PF09240"/>
    </source>
</evidence>
<dbReference type="OMA" id="GPIPSQC"/>
<evidence type="ECO:0000256" key="5">
    <source>
        <dbReference type="ARBA" id="ARBA00022989"/>
    </source>
</evidence>
<keyword evidence="4" id="KW-0732">Signal</keyword>
<reference evidence="12" key="1">
    <citation type="journal article" date="2010" name="Science">
        <title>The genome of the Western clawed frog Xenopus tropicalis.</title>
        <authorList>
            <person name="Hellsten U."/>
            <person name="Harland R.M."/>
            <person name="Gilchrist M.J."/>
            <person name="Hendrix D."/>
            <person name="Jurka J."/>
            <person name="Kapitonov V."/>
            <person name="Ovcharenko I."/>
            <person name="Putnam N.H."/>
            <person name="Shu S."/>
            <person name="Taher L."/>
            <person name="Blitz I.L."/>
            <person name="Blumberg B."/>
            <person name="Dichmann D.S."/>
            <person name="Dubchak I."/>
            <person name="Amaya E."/>
            <person name="Detter J.C."/>
            <person name="Fletcher R."/>
            <person name="Gerhard D.S."/>
            <person name="Goodstein D."/>
            <person name="Graves T."/>
            <person name="Grigoriev I.V."/>
            <person name="Grimwood J."/>
            <person name="Kawashima T."/>
            <person name="Lindquist E."/>
            <person name="Lucas S.M."/>
            <person name="Mead P.E."/>
            <person name="Mitros T."/>
            <person name="Ogino H."/>
            <person name="Ohta Y."/>
            <person name="Poliakov A.V."/>
            <person name="Pollet N."/>
            <person name="Robert J."/>
            <person name="Salamov A."/>
            <person name="Sater A.K."/>
            <person name="Schmutz J."/>
            <person name="Terry A."/>
            <person name="Vize P.D."/>
            <person name="Warren W.C."/>
            <person name="Wells D."/>
            <person name="Wills A."/>
            <person name="Wilson R.K."/>
            <person name="Zimmerman L.B."/>
            <person name="Zorn A.M."/>
            <person name="Grainger R."/>
            <person name="Grammer T."/>
            <person name="Khokha M.K."/>
            <person name="Richardson P.M."/>
            <person name="Rokhsar D.S."/>
        </authorList>
    </citation>
    <scope>NUCLEOTIDE SEQUENCE [LARGE SCALE GENOMIC DNA]</scope>
    <source>
        <strain evidence="12">Nigerian</strain>
    </source>
</reference>
<comment type="similarity">
    <text evidence="2">Belongs to the type I cytokine receptor family. Type 5 subfamily.</text>
</comment>
<feature type="domain" description="Type I cytokine receptor cytokine-binding" evidence="10">
    <location>
        <begin position="204"/>
        <end position="296"/>
    </location>
</feature>
<dbReference type="InterPro" id="IPR003961">
    <property type="entry name" value="FN3_dom"/>
</dbReference>
<dbReference type="SUPFAM" id="SSF49265">
    <property type="entry name" value="Fibronectin type III"/>
    <property type="match status" value="3"/>
</dbReference>
<organism evidence="12">
    <name type="scientific">Xenopus tropicalis</name>
    <name type="common">Western clawed frog</name>
    <name type="synonym">Silurana tropicalis</name>
    <dbReference type="NCBI Taxonomy" id="8364"/>
    <lineage>
        <taxon>Eukaryota</taxon>
        <taxon>Metazoa</taxon>
        <taxon>Chordata</taxon>
        <taxon>Craniata</taxon>
        <taxon>Vertebrata</taxon>
        <taxon>Euteleostomi</taxon>
        <taxon>Amphibia</taxon>
        <taxon>Batrachia</taxon>
        <taxon>Anura</taxon>
        <taxon>Pipoidea</taxon>
        <taxon>Pipidae</taxon>
        <taxon>Xenopodinae</taxon>
        <taxon>Xenopus</taxon>
        <taxon>Silurana</taxon>
    </lineage>
</organism>
<dbReference type="Pfam" id="PF09240">
    <property type="entry name" value="IL6Ra-bind"/>
    <property type="match status" value="1"/>
</dbReference>
<dbReference type="HOGENOM" id="CLU_054773_1_0_1"/>
<evidence type="ECO:0000256" key="8">
    <source>
        <dbReference type="ARBA" id="ARBA00023180"/>
    </source>
</evidence>
<evidence type="ECO:0000256" key="6">
    <source>
        <dbReference type="ARBA" id="ARBA00023136"/>
    </source>
</evidence>
<dbReference type="FunFam" id="2.60.40.10:FF:001186">
    <property type="entry name" value="Interleukin 13 receptor subunit alpha 2"/>
    <property type="match status" value="1"/>
</dbReference>
<evidence type="ECO:0000313" key="15">
    <source>
        <dbReference type="Xenbase" id="XB-GENE-492772"/>
    </source>
</evidence>
<dbReference type="Bgee" id="ENSXETG00000024786">
    <property type="expression patterns" value="Expressed in liver and 8 other cell types or tissues"/>
</dbReference>
<keyword evidence="6 9" id="KW-0472">Membrane</keyword>
<dbReference type="InterPro" id="IPR015321">
    <property type="entry name" value="TypeI_recpt_CBD"/>
</dbReference>
<evidence type="ECO:0000256" key="1">
    <source>
        <dbReference type="ARBA" id="ARBA00004479"/>
    </source>
</evidence>
<evidence type="ECO:0000313" key="12">
    <source>
        <dbReference type="Ensembl" id="ENSXETP00000053340"/>
    </source>
</evidence>
<dbReference type="OrthoDB" id="9826641at2759"/>
<dbReference type="InterPro" id="IPR048648">
    <property type="entry name" value="CRLF2-like_D2"/>
</dbReference>
<evidence type="ECO:0000256" key="2">
    <source>
        <dbReference type="ARBA" id="ARBA00008159"/>
    </source>
</evidence>
<feature type="transmembrane region" description="Helical" evidence="9">
    <location>
        <begin position="402"/>
        <end position="423"/>
    </location>
</feature>
<dbReference type="AGR" id="Xenbase:XB-GENE-492772"/>
<keyword evidence="8" id="KW-0325">Glycoprotein</keyword>
<comment type="subcellular location">
    <subcellularLocation>
        <location evidence="1">Membrane</location>
        <topology evidence="1">Single-pass type I membrane protein</topology>
    </subcellularLocation>
</comment>
<name>F7AZU7_XENTR</name>
<dbReference type="AlphaFoldDB" id="F7AZU7"/>
<dbReference type="ExpressionAtlas" id="F7AZU7">
    <property type="expression patterns" value="differential"/>
</dbReference>
<dbReference type="Xenbase" id="XB-GENE-492772">
    <property type="gene designation" value="il13ra2"/>
</dbReference>